<dbReference type="PANTHER" id="PTHR33877:SF2">
    <property type="entry name" value="OS07G0170200 PROTEIN"/>
    <property type="match status" value="1"/>
</dbReference>
<dbReference type="NCBIfam" id="NF040563">
    <property type="entry name" value="guided_IscB"/>
    <property type="match status" value="1"/>
</dbReference>
<dbReference type="Proteomes" id="UP000010845">
    <property type="component" value="Chromosome"/>
</dbReference>
<dbReference type="InterPro" id="IPR047693">
    <property type="entry name" value="RNA-guided_IscB-like"/>
</dbReference>
<dbReference type="Pfam" id="PF14279">
    <property type="entry name" value="HNH_5"/>
    <property type="match status" value="1"/>
</dbReference>
<dbReference type="Gene3D" id="1.10.30.50">
    <property type="match status" value="1"/>
</dbReference>
<keyword evidence="2" id="KW-0255">Endonuclease</keyword>
<dbReference type="SMART" id="SM00507">
    <property type="entry name" value="HNHc"/>
    <property type="match status" value="1"/>
</dbReference>
<dbReference type="InterPro" id="IPR052892">
    <property type="entry name" value="NA-targeting_endonuclease"/>
</dbReference>
<dbReference type="InterPro" id="IPR025938">
    <property type="entry name" value="RRXRR_dom"/>
</dbReference>
<dbReference type="CDD" id="cd00085">
    <property type="entry name" value="HNHc"/>
    <property type="match status" value="1"/>
</dbReference>
<organism evidence="2 3">
    <name type="scientific">Thermoanaerobacterium thermosaccharolyticum M0795</name>
    <dbReference type="NCBI Taxonomy" id="698948"/>
    <lineage>
        <taxon>Bacteria</taxon>
        <taxon>Bacillati</taxon>
        <taxon>Bacillota</taxon>
        <taxon>Clostridia</taxon>
        <taxon>Thermoanaerobacterales</taxon>
        <taxon>Thermoanaerobacteraceae</taxon>
        <taxon>Thermoanaerobacterium</taxon>
    </lineage>
</organism>
<dbReference type="Pfam" id="PF14239">
    <property type="entry name" value="RRXRR"/>
    <property type="match status" value="1"/>
</dbReference>
<keyword evidence="2" id="KW-0540">Nuclease</keyword>
<feature type="domain" description="HNH nuclease" evidence="1">
    <location>
        <begin position="213"/>
        <end position="264"/>
    </location>
</feature>
<dbReference type="HOGENOM" id="CLU_036716_0_0_9"/>
<dbReference type="AlphaFoldDB" id="L0ILP0"/>
<dbReference type="EMBL" id="CP003066">
    <property type="protein sequence ID" value="AGB19684.1"/>
    <property type="molecule type" value="Genomic_DNA"/>
</dbReference>
<evidence type="ECO:0000313" key="2">
    <source>
        <dbReference type="EMBL" id="AGB19684.1"/>
    </source>
</evidence>
<protein>
    <submittedName>
        <fullName evidence="2">Restriction endonuclease</fullName>
    </submittedName>
</protein>
<keyword evidence="2" id="KW-0378">Hydrolase</keyword>
<sequence length="470" mass="54712">MWQTQKAEITLARRDYLLIALLVLYRTPKGEFYMVFVLDKHKKPLMPCTEKRARLLLESGRAVIHKINPFVIRLKDVTVDNCIIQPCRIKIDPGSKVTGIAILQGEKVLLLVELYHKQGIKKSLDDRRNHRRFRRNKLRYREPRFDNRKREKGWLPLSLEARVQQVINTVKKLAKYIPIDNISIEYVKFDTQLMQNPEISGVEYQQGELQGYEVREYLLVKWGRKCAYCGKENVPLEVEHIVPKSRGGTDRVSNLTIACHECNQKKGNMTAEEFGYPDIQKQAKQPLKDAAMINATRWKTYNLLKEMYPVECGTGALTKKNRIDRNLPKEHYCDACCVGQSTPKEFVFKADYILEFHAKGRGTRQRTLLNKYGFPRAYLSRQKEYFNFQNGDYVKAEVPKGKYKGQYTGYVAVRKSGYFDIRDANGKNIAQGISYQYCHIIQRYDGYKYGRRKRHILLHPSDAMDGVSCA</sequence>
<gene>
    <name evidence="2" type="ORF">Thethe_02093</name>
</gene>
<dbReference type="PATRIC" id="fig|698948.3.peg.2083"/>
<dbReference type="KEGG" id="tto:Thethe_02093"/>
<evidence type="ECO:0000313" key="3">
    <source>
        <dbReference type="Proteomes" id="UP000010845"/>
    </source>
</evidence>
<dbReference type="GO" id="GO:0004519">
    <property type="term" value="F:endonuclease activity"/>
    <property type="evidence" value="ECO:0007669"/>
    <property type="project" value="UniProtKB-KW"/>
</dbReference>
<accession>L0ILP0</accession>
<evidence type="ECO:0000259" key="1">
    <source>
        <dbReference type="SMART" id="SM00507"/>
    </source>
</evidence>
<proteinExistence type="predicted"/>
<dbReference type="InterPro" id="IPR003615">
    <property type="entry name" value="HNH_nuc"/>
</dbReference>
<name>L0ILP0_THETR</name>
<reference evidence="2 3" key="1">
    <citation type="submission" date="2012-03" db="EMBL/GenBank/DDBJ databases">
        <title>Complete sequence of chromosome of Thermoanaerobacterium thermosaccharolyticum M0795.</title>
        <authorList>
            <consortium name="US DOE Joint Genome Institute"/>
            <person name="Lucas S."/>
            <person name="Han J."/>
            <person name="Lapidus A."/>
            <person name="Cheng J.-F."/>
            <person name="Goodwin L."/>
            <person name="Pitluck S."/>
            <person name="Peters L."/>
            <person name="Teshima H."/>
            <person name="Detter J.C."/>
            <person name="Han C."/>
            <person name="Tapia R."/>
            <person name="Land M."/>
            <person name="Hauser L."/>
            <person name="Kyrpides N."/>
            <person name="Ivanova N."/>
            <person name="Pagani I."/>
            <person name="Feinberg L."/>
            <person name="Folden J."/>
            <person name="Hogsett D."/>
            <person name="Shaw J."/>
            <person name="Woyke T."/>
        </authorList>
    </citation>
    <scope>NUCLEOTIDE SEQUENCE [LARGE SCALE GENOMIC DNA]</scope>
    <source>
        <strain evidence="2 3">M0795</strain>
    </source>
</reference>
<dbReference type="PANTHER" id="PTHR33877">
    <property type="entry name" value="SLL1193 PROTEIN"/>
    <property type="match status" value="1"/>
</dbReference>
<dbReference type="InterPro" id="IPR029471">
    <property type="entry name" value="HNH_5"/>
</dbReference>